<comment type="similarity">
    <text evidence="2">Belongs to the Tim17/Tim22/Tim23 family.</text>
</comment>
<dbReference type="Proteomes" id="UP000006727">
    <property type="component" value="Chromosome 17"/>
</dbReference>
<sequence length="182" mass="19265">MLYGGVREAASAAKTEQSRLPFPHEDKKPRGKIIREMTENKVLRIARGTVLGGAKLGAFVALFSGIQHGLAVHRGNHDALNTVAAGGVTGGTFSLTLPGSLLTRISSAAVGTLLGGFLALPLGLLQSNLEAELKPVQEQEAREPQLIDGGIQQLKYKEGVGVDAVIRRLESRAPEPALRSQE</sequence>
<reference evidence="9" key="3">
    <citation type="submission" date="2020-12" db="UniProtKB">
        <authorList>
            <consortium name="EnsemblPlants"/>
        </authorList>
    </citation>
    <scope>IDENTIFICATION</scope>
</reference>
<feature type="region of interest" description="Disordered" evidence="8">
    <location>
        <begin position="1"/>
        <end position="27"/>
    </location>
</feature>
<keyword evidence="4" id="KW-1133">Transmembrane helix</keyword>
<gene>
    <name evidence="9" type="primary">LOC112294171</name>
</gene>
<evidence type="ECO:0000313" key="9">
    <source>
        <dbReference type="EnsemblPlants" id="Pp3c17_17380V3.3"/>
    </source>
</evidence>
<reference evidence="9 10" key="2">
    <citation type="journal article" date="2018" name="Plant J.">
        <title>The Physcomitrella patens chromosome-scale assembly reveals moss genome structure and evolution.</title>
        <authorList>
            <person name="Lang D."/>
            <person name="Ullrich K.K."/>
            <person name="Murat F."/>
            <person name="Fuchs J."/>
            <person name="Jenkins J."/>
            <person name="Haas F.B."/>
            <person name="Piednoel M."/>
            <person name="Gundlach H."/>
            <person name="Van Bel M."/>
            <person name="Meyberg R."/>
            <person name="Vives C."/>
            <person name="Morata J."/>
            <person name="Symeonidi A."/>
            <person name="Hiss M."/>
            <person name="Muchero W."/>
            <person name="Kamisugi Y."/>
            <person name="Saleh O."/>
            <person name="Blanc G."/>
            <person name="Decker E.L."/>
            <person name="van Gessel N."/>
            <person name="Grimwood J."/>
            <person name="Hayes R.D."/>
            <person name="Graham S.W."/>
            <person name="Gunter L.E."/>
            <person name="McDaniel S.F."/>
            <person name="Hoernstein S.N.W."/>
            <person name="Larsson A."/>
            <person name="Li F.W."/>
            <person name="Perroud P.F."/>
            <person name="Phillips J."/>
            <person name="Ranjan P."/>
            <person name="Rokshar D.S."/>
            <person name="Rothfels C.J."/>
            <person name="Schneider L."/>
            <person name="Shu S."/>
            <person name="Stevenson D.W."/>
            <person name="Thummler F."/>
            <person name="Tillich M."/>
            <person name="Villarreal Aguilar J.C."/>
            <person name="Widiez T."/>
            <person name="Wong G.K."/>
            <person name="Wymore A."/>
            <person name="Zhang Y."/>
            <person name="Zimmer A.D."/>
            <person name="Quatrano R.S."/>
            <person name="Mayer K.F.X."/>
            <person name="Goodstein D."/>
            <person name="Casacuberta J.M."/>
            <person name="Vandepoele K."/>
            <person name="Reski R."/>
            <person name="Cuming A.C."/>
            <person name="Tuskan G.A."/>
            <person name="Maumus F."/>
            <person name="Salse J."/>
            <person name="Schmutz J."/>
            <person name="Rensing S.A."/>
        </authorList>
    </citation>
    <scope>NUCLEOTIDE SEQUENCE [LARGE SCALE GENOMIC DNA]</scope>
    <source>
        <strain evidence="9 10">cv. Gransden 2004</strain>
    </source>
</reference>
<comment type="subcellular location">
    <subcellularLocation>
        <location evidence="1">Membrane</location>
        <topology evidence="1">Multi-pass membrane protein</topology>
    </subcellularLocation>
</comment>
<dbReference type="PANTHER" id="PTHR13002">
    <property type="entry name" value="C3ORF1 PROTEIN-RELATED"/>
    <property type="match status" value="1"/>
</dbReference>
<evidence type="ECO:0000256" key="1">
    <source>
        <dbReference type="ARBA" id="ARBA00004141"/>
    </source>
</evidence>
<evidence type="ECO:0000256" key="7">
    <source>
        <dbReference type="ARBA" id="ARBA00041344"/>
    </source>
</evidence>
<evidence type="ECO:0000256" key="4">
    <source>
        <dbReference type="ARBA" id="ARBA00022989"/>
    </source>
</evidence>
<dbReference type="EMBL" id="ABEU02000017">
    <property type="status" value="NOT_ANNOTATED_CDS"/>
    <property type="molecule type" value="Genomic_DNA"/>
</dbReference>
<dbReference type="GO" id="GO:0032981">
    <property type="term" value="P:mitochondrial respiratory chain complex I assembly"/>
    <property type="evidence" value="ECO:0007669"/>
    <property type="project" value="InterPro"/>
</dbReference>
<dbReference type="GO" id="GO:0016020">
    <property type="term" value="C:membrane"/>
    <property type="evidence" value="ECO:0007669"/>
    <property type="project" value="UniProtKB-SubCell"/>
</dbReference>
<dbReference type="EnsemblPlants" id="Pp3c17_17380V3.3">
    <property type="protein sequence ID" value="Pp3c17_17380V3.3"/>
    <property type="gene ID" value="Pp3c17_17380"/>
</dbReference>
<dbReference type="GO" id="GO:0005739">
    <property type="term" value="C:mitochondrion"/>
    <property type="evidence" value="ECO:0007669"/>
    <property type="project" value="GOC"/>
</dbReference>
<dbReference type="Gramene" id="Pp3c17_17380V3.3">
    <property type="protein sequence ID" value="Pp3c17_17380V3.3"/>
    <property type="gene ID" value="Pp3c17_17380"/>
</dbReference>
<dbReference type="AlphaFoldDB" id="A0A7I4B7D5"/>
<name>A0A7I4B7D5_PHYPA</name>
<dbReference type="PANTHER" id="PTHR13002:SF1">
    <property type="entry name" value="COMPLEX I ASSEMBLY FACTOR TIMMDC1, MITOCHONDRIAL"/>
    <property type="match status" value="1"/>
</dbReference>
<evidence type="ECO:0000256" key="8">
    <source>
        <dbReference type="SAM" id="MobiDB-lite"/>
    </source>
</evidence>
<evidence type="ECO:0000256" key="2">
    <source>
        <dbReference type="ARBA" id="ARBA00008444"/>
    </source>
</evidence>
<proteinExistence type="inferred from homology"/>
<reference evidence="9 10" key="1">
    <citation type="journal article" date="2008" name="Science">
        <title>The Physcomitrella genome reveals evolutionary insights into the conquest of land by plants.</title>
        <authorList>
            <person name="Rensing S."/>
            <person name="Lang D."/>
            <person name="Zimmer A."/>
            <person name="Terry A."/>
            <person name="Salamov A."/>
            <person name="Shapiro H."/>
            <person name="Nishiyama T."/>
            <person name="Perroud P.-F."/>
            <person name="Lindquist E."/>
            <person name="Kamisugi Y."/>
            <person name="Tanahashi T."/>
            <person name="Sakakibara K."/>
            <person name="Fujita T."/>
            <person name="Oishi K."/>
            <person name="Shin-I T."/>
            <person name="Kuroki Y."/>
            <person name="Toyoda A."/>
            <person name="Suzuki Y."/>
            <person name="Hashimoto A."/>
            <person name="Yamaguchi K."/>
            <person name="Sugano A."/>
            <person name="Kohara Y."/>
            <person name="Fujiyama A."/>
            <person name="Anterola A."/>
            <person name="Aoki S."/>
            <person name="Ashton N."/>
            <person name="Barbazuk W.B."/>
            <person name="Barker E."/>
            <person name="Bennetzen J."/>
            <person name="Bezanilla M."/>
            <person name="Blankenship R."/>
            <person name="Cho S.H."/>
            <person name="Dutcher S."/>
            <person name="Estelle M."/>
            <person name="Fawcett J.A."/>
            <person name="Gundlach H."/>
            <person name="Hanada K."/>
            <person name="Heyl A."/>
            <person name="Hicks K.A."/>
            <person name="Hugh J."/>
            <person name="Lohr M."/>
            <person name="Mayer K."/>
            <person name="Melkozernov A."/>
            <person name="Murata T."/>
            <person name="Nelson D."/>
            <person name="Pils B."/>
            <person name="Prigge M."/>
            <person name="Reiss B."/>
            <person name="Renner T."/>
            <person name="Rombauts S."/>
            <person name="Rushton P."/>
            <person name="Sanderfoot A."/>
            <person name="Schween G."/>
            <person name="Shiu S.-H."/>
            <person name="Stueber K."/>
            <person name="Theodoulou F.L."/>
            <person name="Tu H."/>
            <person name="Van de Peer Y."/>
            <person name="Verrier P.J."/>
            <person name="Waters E."/>
            <person name="Wood A."/>
            <person name="Yang L."/>
            <person name="Cove D."/>
            <person name="Cuming A."/>
            <person name="Hasebe M."/>
            <person name="Lucas S."/>
            <person name="Mishler D.B."/>
            <person name="Reski R."/>
            <person name="Grigoriev I."/>
            <person name="Quatrano R.S."/>
            <person name="Boore J.L."/>
        </authorList>
    </citation>
    <scope>NUCLEOTIDE SEQUENCE [LARGE SCALE GENOMIC DNA]</scope>
    <source>
        <strain evidence="9 10">cv. Gransden 2004</strain>
    </source>
</reference>
<keyword evidence="3" id="KW-0812">Transmembrane</keyword>
<protein>
    <recommendedName>
        <fullName evidence="6">Complex I assembly factor TIMMDC1, mitochondrial</fullName>
    </recommendedName>
    <alternativeName>
        <fullName evidence="7">Translocase of inner mitochondrial membrane domain-containing protein 1</fullName>
    </alternativeName>
</protein>
<evidence type="ECO:0000256" key="3">
    <source>
        <dbReference type="ARBA" id="ARBA00022692"/>
    </source>
</evidence>
<organism evidence="9 10">
    <name type="scientific">Physcomitrium patens</name>
    <name type="common">Spreading-leaved earth moss</name>
    <name type="synonym">Physcomitrella patens</name>
    <dbReference type="NCBI Taxonomy" id="3218"/>
    <lineage>
        <taxon>Eukaryota</taxon>
        <taxon>Viridiplantae</taxon>
        <taxon>Streptophyta</taxon>
        <taxon>Embryophyta</taxon>
        <taxon>Bryophyta</taxon>
        <taxon>Bryophytina</taxon>
        <taxon>Bryopsida</taxon>
        <taxon>Funariidae</taxon>
        <taxon>Funariales</taxon>
        <taxon>Funariaceae</taxon>
        <taxon>Physcomitrium</taxon>
    </lineage>
</organism>
<dbReference type="InterPro" id="IPR055299">
    <property type="entry name" value="TIMMDC1"/>
</dbReference>
<dbReference type="Pfam" id="PF02466">
    <property type="entry name" value="Tim17"/>
    <property type="match status" value="1"/>
</dbReference>
<evidence type="ECO:0000256" key="6">
    <source>
        <dbReference type="ARBA" id="ARBA00040778"/>
    </source>
</evidence>
<keyword evidence="5" id="KW-0472">Membrane</keyword>
<evidence type="ECO:0000313" key="10">
    <source>
        <dbReference type="Proteomes" id="UP000006727"/>
    </source>
</evidence>
<evidence type="ECO:0000256" key="5">
    <source>
        <dbReference type="ARBA" id="ARBA00023136"/>
    </source>
</evidence>
<accession>A0A7I4B7D5</accession>
<keyword evidence="10" id="KW-1185">Reference proteome</keyword>